<dbReference type="SUPFAM" id="SSF56266">
    <property type="entry name" value="DmpA/ArgJ-like"/>
    <property type="match status" value="1"/>
</dbReference>
<keyword evidence="2" id="KW-0031">Aminopeptidase</keyword>
<dbReference type="Proteomes" id="UP000243605">
    <property type="component" value="Unassembled WGS sequence"/>
</dbReference>
<organism evidence="2 3">
    <name type="scientific">Aliicoccus persicus</name>
    <dbReference type="NCBI Taxonomy" id="930138"/>
    <lineage>
        <taxon>Bacteria</taxon>
        <taxon>Bacillati</taxon>
        <taxon>Bacillota</taxon>
        <taxon>Bacilli</taxon>
        <taxon>Bacillales</taxon>
        <taxon>Staphylococcaceae</taxon>
        <taxon>Aliicoccus</taxon>
    </lineage>
</organism>
<keyword evidence="2" id="KW-0645">Protease</keyword>
<keyword evidence="3" id="KW-1185">Reference proteome</keyword>
<dbReference type="OrthoDB" id="9770388at2"/>
<protein>
    <submittedName>
        <fullName evidence="2">D-aminopeptidase</fullName>
    </submittedName>
</protein>
<dbReference type="Gene3D" id="3.60.70.12">
    <property type="entry name" value="L-amino peptidase D-ALA esterase/amidase"/>
    <property type="match status" value="1"/>
</dbReference>
<comment type="similarity">
    <text evidence="1">Belongs to the peptidase S58 family.</text>
</comment>
<name>A0A662Z6T5_9STAP</name>
<dbReference type="CDD" id="cd02253">
    <property type="entry name" value="DmpA"/>
    <property type="match status" value="1"/>
</dbReference>
<evidence type="ECO:0000313" key="3">
    <source>
        <dbReference type="Proteomes" id="UP000243605"/>
    </source>
</evidence>
<proteinExistence type="inferred from homology"/>
<keyword evidence="2" id="KW-0378">Hydrolase</keyword>
<reference evidence="2 3" key="1">
    <citation type="submission" date="2016-10" db="EMBL/GenBank/DDBJ databases">
        <authorList>
            <person name="Varghese N."/>
            <person name="Submissions S."/>
        </authorList>
    </citation>
    <scope>NUCLEOTIDE SEQUENCE [LARGE SCALE GENOMIC DNA]</scope>
    <source>
        <strain evidence="2 3">IBRC-M10081</strain>
    </source>
</reference>
<dbReference type="PANTHER" id="PTHR36512:SF3">
    <property type="entry name" value="BLR5678 PROTEIN"/>
    <property type="match status" value="1"/>
</dbReference>
<evidence type="ECO:0000313" key="2">
    <source>
        <dbReference type="EMBL" id="SEW14573.1"/>
    </source>
</evidence>
<dbReference type="GO" id="GO:0004177">
    <property type="term" value="F:aminopeptidase activity"/>
    <property type="evidence" value="ECO:0007669"/>
    <property type="project" value="UniProtKB-KW"/>
</dbReference>
<dbReference type="AlphaFoldDB" id="A0A662Z6T5"/>
<dbReference type="Pfam" id="PF03576">
    <property type="entry name" value="Peptidase_S58"/>
    <property type="match status" value="1"/>
</dbReference>
<evidence type="ECO:0000256" key="1">
    <source>
        <dbReference type="ARBA" id="ARBA00007068"/>
    </source>
</evidence>
<gene>
    <name evidence="2" type="ORF">SAMN05192557_1812</name>
</gene>
<dbReference type="PANTHER" id="PTHR36512">
    <property type="entry name" value="D-AMINOPEPTIDASE"/>
    <property type="match status" value="1"/>
</dbReference>
<sequence>MGLDKQHRSTRTLSTGKNNLITDVPGVKVGHVTLSDGGIQTGVTAILPHDGNMFTDKYLAASTVINGFGKSVGLIQVDEMGTIETPIILTNTLSVGTASTALVKHMLDQNEDIGVKTGTVNPIVLECNDMQLNDIRGMHVRETHIAQAIKDADIVFSEGAVGAGRGMMCHELKGGIGSASRLVKINEVEYTVGVLVMSNHGSFEDLMIDDKKLSNDFELPNDKTEEKGSIIVVIATDVPLSERQLKRVSNRAVVGLSRTGAYIGNGSGELALAFSTATKMPHQSPKEPLSMNFLHDDDINPLFKATAEAVHESVVSSMTHAESVSGIRNKTAVSLNDLTKKTL</sequence>
<dbReference type="InterPro" id="IPR016117">
    <property type="entry name" value="ArgJ-like_dom_sf"/>
</dbReference>
<dbReference type="RefSeq" id="WP_091476079.1">
    <property type="nucleotide sequence ID" value="NZ_FOIT01000006.1"/>
</dbReference>
<accession>A0A662Z6T5</accession>
<dbReference type="InterPro" id="IPR005321">
    <property type="entry name" value="Peptidase_S58_DmpA"/>
</dbReference>
<dbReference type="EMBL" id="FOIT01000006">
    <property type="protein sequence ID" value="SEW14573.1"/>
    <property type="molecule type" value="Genomic_DNA"/>
</dbReference>